<accession>A0A1L3I0Q7</accession>
<proteinExistence type="predicted"/>
<evidence type="ECO:0000313" key="1">
    <source>
        <dbReference type="EMBL" id="APG45702.1"/>
    </source>
</evidence>
<dbReference type="RefSeq" id="WP_072503522.1">
    <property type="nucleotide sequence ID" value="NZ_CP016364.1"/>
</dbReference>
<name>A0A1L3I0Q7_9RHOB</name>
<dbReference type="STRING" id="1844006.PhaeoP97_00250"/>
<sequence length="99" mass="10260">MSLELVAQALNQKIEAAANGAGPEDLAMLATALDRIGGRVTIAEVMAAGAEAKVQLSQAQAEAIAAIVAVKDDVRQAALEFQNTALKSTQFFSLFVASQ</sequence>
<organism evidence="1 2">
    <name type="scientific">Phaeobacter porticola</name>
    <dbReference type="NCBI Taxonomy" id="1844006"/>
    <lineage>
        <taxon>Bacteria</taxon>
        <taxon>Pseudomonadati</taxon>
        <taxon>Pseudomonadota</taxon>
        <taxon>Alphaproteobacteria</taxon>
        <taxon>Rhodobacterales</taxon>
        <taxon>Roseobacteraceae</taxon>
        <taxon>Phaeobacter</taxon>
    </lineage>
</organism>
<gene>
    <name evidence="1" type="ORF">PhaeoP97_00250</name>
</gene>
<reference evidence="2" key="1">
    <citation type="submission" date="2016-07" db="EMBL/GenBank/DDBJ databases">
        <title>Phaeobacter portensis sp. nov., a tropodithietic acid producing bacterium isolated from a German harbor.</title>
        <authorList>
            <person name="Freese H.M."/>
            <person name="Bunk B."/>
            <person name="Breider S."/>
            <person name="Brinkhoff T."/>
        </authorList>
    </citation>
    <scope>NUCLEOTIDE SEQUENCE [LARGE SCALE GENOMIC DNA]</scope>
    <source>
        <strain evidence="2">P97</strain>
    </source>
</reference>
<dbReference type="Proteomes" id="UP000183859">
    <property type="component" value="Chromosome"/>
</dbReference>
<dbReference type="EMBL" id="CP016364">
    <property type="protein sequence ID" value="APG45702.1"/>
    <property type="molecule type" value="Genomic_DNA"/>
</dbReference>
<dbReference type="KEGG" id="php:PhaeoP97_00250"/>
<dbReference type="AlphaFoldDB" id="A0A1L3I0Q7"/>
<dbReference type="OrthoDB" id="9908937at2"/>
<evidence type="ECO:0000313" key="2">
    <source>
        <dbReference type="Proteomes" id="UP000183859"/>
    </source>
</evidence>
<protein>
    <submittedName>
        <fullName evidence="1">Uncharacterized protein</fullName>
    </submittedName>
</protein>
<keyword evidence="2" id="KW-1185">Reference proteome</keyword>